<evidence type="ECO:0000256" key="5">
    <source>
        <dbReference type="PROSITE-ProRule" id="PRU00339"/>
    </source>
</evidence>
<feature type="transmembrane region" description="Helical" evidence="7">
    <location>
        <begin position="670"/>
        <end position="687"/>
    </location>
</feature>
<feature type="region of interest" description="Disordered" evidence="6">
    <location>
        <begin position="696"/>
        <end position="747"/>
    </location>
</feature>
<dbReference type="PANTHER" id="PTHR48125">
    <property type="entry name" value="LP07818P1"/>
    <property type="match status" value="1"/>
</dbReference>
<evidence type="ECO:0000256" key="7">
    <source>
        <dbReference type="SAM" id="Phobius"/>
    </source>
</evidence>
<dbReference type="InterPro" id="IPR011990">
    <property type="entry name" value="TPR-like_helical_dom_sf"/>
</dbReference>
<gene>
    <name evidence="9" type="ORF">C2E21_8896</name>
</gene>
<evidence type="ECO:0000256" key="1">
    <source>
        <dbReference type="ARBA" id="ARBA00022723"/>
    </source>
</evidence>
<feature type="region of interest" description="Disordered" evidence="6">
    <location>
        <begin position="1"/>
        <end position="67"/>
    </location>
</feature>
<dbReference type="SUPFAM" id="SSF48452">
    <property type="entry name" value="TPR-like"/>
    <property type="match status" value="1"/>
</dbReference>
<dbReference type="InterPro" id="IPR017907">
    <property type="entry name" value="Znf_RING_CS"/>
</dbReference>
<evidence type="ECO:0000256" key="4">
    <source>
        <dbReference type="PROSITE-ProRule" id="PRU00175"/>
    </source>
</evidence>
<feature type="region of interest" description="Disordered" evidence="6">
    <location>
        <begin position="95"/>
        <end position="118"/>
    </location>
</feature>
<keyword evidence="2 4" id="KW-0863">Zinc-finger</keyword>
<protein>
    <submittedName>
        <fullName evidence="9">E3 ubiquitin-ligase CHFR isoform X2</fullName>
    </submittedName>
</protein>
<dbReference type="PROSITE" id="PS50005">
    <property type="entry name" value="TPR"/>
    <property type="match status" value="1"/>
</dbReference>
<evidence type="ECO:0000259" key="8">
    <source>
        <dbReference type="PROSITE" id="PS50089"/>
    </source>
</evidence>
<name>A0A2P6TD05_CHLSO</name>
<feature type="compositionally biased region" description="Polar residues" evidence="6">
    <location>
        <begin position="47"/>
        <end position="65"/>
    </location>
</feature>
<comment type="caution">
    <text evidence="9">The sequence shown here is derived from an EMBL/GenBank/DDBJ whole genome shotgun (WGS) entry which is preliminary data.</text>
</comment>
<sequence length="779" mass="80511">MSCPFRHLWPKGSGEATAATGAAAPPPPVADARHTRGADPADAEQQGAPSPTTPTSSAGGQTTDQAAPAGARCPFLAGVGGVSLSSTTAAAGAAGAAQPPAQQEQQLAAGPGADSSAAPPATCPLGFGSRRQPKLGEYHCMLCKSLYHDCVRASCGHRFCGGCIRGARDCPVCGADVESLQPDAETQAMVDKYIEAHAATHTIWELEGSAGERVDGMAGERSRASFLLQLGLRAIAAGNTGSARHRFQLCRQDLQQQLDAARAASAAPAELALLQCRLGAVCGCLGDCCRAEGDAQGTLRHYADSVALLQQAGQDPEAQQALSVALNKLGELHHLQGDLAAAAELYDQALQLRRQLMAATRQQWQQAAAPPAEAAAVQGGGSAGAAGSAEPAASREGEAEEACCSAALDLAASCLKLAGARRGLGADGDAEALLAEAERVEDCGLRPDGRSSPRPVFSLAEWLTQLQKDPFARAGNHAALSNELAGWWAVALLQLSLTLSKTVLREQQPLLAAVGATNALLAVFLAALIRWRPRLYAAAREPLIFLASLHLSFVMLSGVLHGNSNVLGQHGGSPLRMLTLLLVAGPAAALCFYALYARLSLAWNVFALPLLAAAPALLGGGAVCRRMLSTPGAEAPLETLHTLLALAHSVTFDLLPRGAPPSAMQLCWQVNAWSLVAVGALLPLLALRSMERTARRRWDEEQQRSAAGAGTESETAADSADVDEQAAADGSGEASSQPDPVQATPPLRPPGWWLLEPWLASALVWRTAGVAAALLAPAA</sequence>
<evidence type="ECO:0000256" key="2">
    <source>
        <dbReference type="ARBA" id="ARBA00022771"/>
    </source>
</evidence>
<feature type="repeat" description="TPR" evidence="5">
    <location>
        <begin position="323"/>
        <end position="356"/>
    </location>
</feature>
<feature type="transmembrane region" description="Helical" evidence="7">
    <location>
        <begin position="543"/>
        <end position="563"/>
    </location>
</feature>
<dbReference type="InterPro" id="IPR019734">
    <property type="entry name" value="TPR_rpt"/>
</dbReference>
<feature type="transmembrane region" description="Helical" evidence="7">
    <location>
        <begin position="575"/>
        <end position="596"/>
    </location>
</feature>
<keyword evidence="7" id="KW-1133">Transmembrane helix</keyword>
<keyword evidence="1" id="KW-0479">Metal-binding</keyword>
<keyword evidence="5" id="KW-0802">TPR repeat</keyword>
<dbReference type="InterPro" id="IPR013083">
    <property type="entry name" value="Znf_RING/FYVE/PHD"/>
</dbReference>
<dbReference type="SMART" id="SM00184">
    <property type="entry name" value="RING"/>
    <property type="match status" value="1"/>
</dbReference>
<evidence type="ECO:0000313" key="10">
    <source>
        <dbReference type="Proteomes" id="UP000239899"/>
    </source>
</evidence>
<accession>A0A2P6TD05</accession>
<evidence type="ECO:0000313" key="9">
    <source>
        <dbReference type="EMBL" id="PRW20518.1"/>
    </source>
</evidence>
<organism evidence="9 10">
    <name type="scientific">Chlorella sorokiniana</name>
    <name type="common">Freshwater green alga</name>
    <dbReference type="NCBI Taxonomy" id="3076"/>
    <lineage>
        <taxon>Eukaryota</taxon>
        <taxon>Viridiplantae</taxon>
        <taxon>Chlorophyta</taxon>
        <taxon>core chlorophytes</taxon>
        <taxon>Trebouxiophyceae</taxon>
        <taxon>Chlorellales</taxon>
        <taxon>Chlorellaceae</taxon>
        <taxon>Chlorella clade</taxon>
        <taxon>Chlorella</taxon>
    </lineage>
</organism>
<dbReference type="PROSITE" id="PS50089">
    <property type="entry name" value="ZF_RING_2"/>
    <property type="match status" value="1"/>
</dbReference>
<dbReference type="EMBL" id="LHPG02000023">
    <property type="protein sequence ID" value="PRW20518.1"/>
    <property type="molecule type" value="Genomic_DNA"/>
</dbReference>
<dbReference type="Gene3D" id="3.30.40.10">
    <property type="entry name" value="Zinc/RING finger domain, C3HC4 (zinc finger)"/>
    <property type="match status" value="1"/>
</dbReference>
<dbReference type="PANTHER" id="PTHR48125:SF10">
    <property type="entry name" value="OS12G0136300 PROTEIN"/>
    <property type="match status" value="1"/>
</dbReference>
<dbReference type="GO" id="GO:0005737">
    <property type="term" value="C:cytoplasm"/>
    <property type="evidence" value="ECO:0007669"/>
    <property type="project" value="UniProtKB-ARBA"/>
</dbReference>
<dbReference type="AlphaFoldDB" id="A0A2P6TD05"/>
<feature type="compositionally biased region" description="Low complexity" evidence="6">
    <location>
        <begin position="705"/>
        <end position="717"/>
    </location>
</feature>
<keyword evidence="7" id="KW-0812">Transmembrane</keyword>
<feature type="domain" description="RING-type" evidence="8">
    <location>
        <begin position="140"/>
        <end position="173"/>
    </location>
</feature>
<dbReference type="InterPro" id="IPR001841">
    <property type="entry name" value="Znf_RING"/>
</dbReference>
<feature type="transmembrane region" description="Helical" evidence="7">
    <location>
        <begin position="603"/>
        <end position="623"/>
    </location>
</feature>
<dbReference type="Proteomes" id="UP000239899">
    <property type="component" value="Unassembled WGS sequence"/>
</dbReference>
<dbReference type="GO" id="GO:0008270">
    <property type="term" value="F:zinc ion binding"/>
    <property type="evidence" value="ECO:0007669"/>
    <property type="project" value="UniProtKB-KW"/>
</dbReference>
<feature type="region of interest" description="Disordered" evidence="6">
    <location>
        <begin position="369"/>
        <end position="393"/>
    </location>
</feature>
<proteinExistence type="predicted"/>
<keyword evidence="10" id="KW-1185">Reference proteome</keyword>
<feature type="transmembrane region" description="Helical" evidence="7">
    <location>
        <begin position="510"/>
        <end position="531"/>
    </location>
</feature>
<dbReference type="SMART" id="SM00028">
    <property type="entry name" value="TPR"/>
    <property type="match status" value="1"/>
</dbReference>
<dbReference type="SUPFAM" id="SSF57850">
    <property type="entry name" value="RING/U-box"/>
    <property type="match status" value="1"/>
</dbReference>
<keyword evidence="7" id="KW-0472">Membrane</keyword>
<dbReference type="OrthoDB" id="550101at2759"/>
<dbReference type="PROSITE" id="PS00518">
    <property type="entry name" value="ZF_RING_1"/>
    <property type="match status" value="1"/>
</dbReference>
<keyword evidence="3" id="KW-0862">Zinc</keyword>
<evidence type="ECO:0000256" key="3">
    <source>
        <dbReference type="ARBA" id="ARBA00022833"/>
    </source>
</evidence>
<dbReference type="GO" id="GO:0016874">
    <property type="term" value="F:ligase activity"/>
    <property type="evidence" value="ECO:0007669"/>
    <property type="project" value="UniProtKB-KW"/>
</dbReference>
<evidence type="ECO:0000256" key="6">
    <source>
        <dbReference type="SAM" id="MobiDB-lite"/>
    </source>
</evidence>
<dbReference type="Gene3D" id="1.25.40.10">
    <property type="entry name" value="Tetratricopeptide repeat domain"/>
    <property type="match status" value="1"/>
</dbReference>
<reference evidence="9 10" key="1">
    <citation type="journal article" date="2018" name="Plant J.">
        <title>Genome sequences of Chlorella sorokiniana UTEX 1602 and Micractinium conductrix SAG 241.80: implications to maltose excretion by a green alga.</title>
        <authorList>
            <person name="Arriola M.B."/>
            <person name="Velmurugan N."/>
            <person name="Zhang Y."/>
            <person name="Plunkett M.H."/>
            <person name="Hondzo H."/>
            <person name="Barney B.M."/>
        </authorList>
    </citation>
    <scope>NUCLEOTIDE SEQUENCE [LARGE SCALE GENOMIC DNA]</scope>
    <source>
        <strain evidence="10">UTEX 1602</strain>
    </source>
</reference>